<dbReference type="Proteomes" id="UP000009144">
    <property type="component" value="Chromosome"/>
</dbReference>
<protein>
    <submittedName>
        <fullName evidence="1">Uncharacterized protein</fullName>
    </submittedName>
</protein>
<dbReference type="HOGENOM" id="CLU_3330015_0_0_6"/>
<evidence type="ECO:0000313" key="1">
    <source>
        <dbReference type="EMBL" id="AFI83480.1"/>
    </source>
</evidence>
<name>I1XGG1_METNJ</name>
<proteinExistence type="predicted"/>
<reference evidence="1 2" key="2">
    <citation type="journal article" date="2013" name="Int. J. Syst. Evol. Microbiol.">
        <title>Methylophaga nitratireducenticrescens sp. nov. and Methylophaga frappieri sp. nov., isolated from the biofilm of the methanol-fed denitrification system treating the seawater at the Montreal Biodome.</title>
        <authorList>
            <person name="Villeneuve C."/>
            <person name="Martineau C."/>
            <person name="Mauffrey F."/>
            <person name="Villemur R."/>
        </authorList>
    </citation>
    <scope>NUCLEOTIDE SEQUENCE [LARGE SCALE GENOMIC DNA]</scope>
    <source>
        <strain evidence="1 2">JAM1</strain>
    </source>
</reference>
<dbReference type="PATRIC" id="fig|754476.3.peg.624"/>
<reference evidence="1 2" key="1">
    <citation type="journal article" date="2012" name="J. Bacteriol.">
        <title>Complete genome sequences of Methylophaga sp. strain JAM1 and Methylophaga sp. strain JAM7.</title>
        <authorList>
            <person name="Villeneuve C."/>
            <person name="Martineau C."/>
            <person name="Mauffrey F."/>
            <person name="Villemur R."/>
        </authorList>
    </citation>
    <scope>NUCLEOTIDE SEQUENCE [LARGE SCALE GENOMIC DNA]</scope>
    <source>
        <strain evidence="1 2">JAM1</strain>
    </source>
</reference>
<gene>
    <name evidence="1" type="ordered locus">Q7A_634</name>
</gene>
<accession>I1XGG1</accession>
<dbReference type="EMBL" id="CP003390">
    <property type="protein sequence ID" value="AFI83480.1"/>
    <property type="molecule type" value="Genomic_DNA"/>
</dbReference>
<keyword evidence="2" id="KW-1185">Reference proteome</keyword>
<dbReference type="AlphaFoldDB" id="I1XGG1"/>
<organism evidence="1 2">
    <name type="scientific">Methylophaga nitratireducenticrescens</name>
    <dbReference type="NCBI Taxonomy" id="754476"/>
    <lineage>
        <taxon>Bacteria</taxon>
        <taxon>Pseudomonadati</taxon>
        <taxon>Pseudomonadota</taxon>
        <taxon>Gammaproteobacteria</taxon>
        <taxon>Thiotrichales</taxon>
        <taxon>Piscirickettsiaceae</taxon>
        <taxon>Methylophaga</taxon>
    </lineage>
</organism>
<sequence>MAFCLPNSIYRSVSHIVGNSIYLYGFTFNVKLAEFTAP</sequence>
<evidence type="ECO:0000313" key="2">
    <source>
        <dbReference type="Proteomes" id="UP000009144"/>
    </source>
</evidence>